<dbReference type="RefSeq" id="XP_040752249.1">
    <property type="nucleotide sequence ID" value="XM_040897182.1"/>
</dbReference>
<evidence type="ECO:0000256" key="2">
    <source>
        <dbReference type="SAM" id="Phobius"/>
    </source>
</evidence>
<dbReference type="EMBL" id="MSFN02000004">
    <property type="protein sequence ID" value="PTU20857.1"/>
    <property type="molecule type" value="Genomic_DNA"/>
</dbReference>
<proteinExistence type="predicted"/>
<organism evidence="3 4">
    <name type="scientific">Aspergillus ochraceoroseus IBT 24754</name>
    <dbReference type="NCBI Taxonomy" id="1392256"/>
    <lineage>
        <taxon>Eukaryota</taxon>
        <taxon>Fungi</taxon>
        <taxon>Dikarya</taxon>
        <taxon>Ascomycota</taxon>
        <taxon>Pezizomycotina</taxon>
        <taxon>Eurotiomycetes</taxon>
        <taxon>Eurotiomycetidae</taxon>
        <taxon>Eurotiales</taxon>
        <taxon>Aspergillaceae</taxon>
        <taxon>Aspergillus</taxon>
        <taxon>Aspergillus subgen. Nidulantes</taxon>
    </lineage>
</organism>
<dbReference type="AlphaFoldDB" id="A0A2T5LX60"/>
<evidence type="ECO:0000256" key="1">
    <source>
        <dbReference type="SAM" id="MobiDB-lite"/>
    </source>
</evidence>
<feature type="region of interest" description="Disordered" evidence="1">
    <location>
        <begin position="1"/>
        <end position="24"/>
    </location>
</feature>
<keyword evidence="2" id="KW-0812">Transmembrane</keyword>
<feature type="transmembrane region" description="Helical" evidence="2">
    <location>
        <begin position="37"/>
        <end position="60"/>
    </location>
</feature>
<comment type="caution">
    <text evidence="3">The sequence shown here is derived from an EMBL/GenBank/DDBJ whole genome shotgun (WGS) entry which is preliminary data.</text>
</comment>
<gene>
    <name evidence="3" type="ORF">P175DRAFT_0501494</name>
</gene>
<dbReference type="GeneID" id="63814064"/>
<keyword evidence="2" id="KW-1133">Transmembrane helix</keyword>
<protein>
    <submittedName>
        <fullName evidence="3">Uncharacterized protein</fullName>
    </submittedName>
</protein>
<evidence type="ECO:0000313" key="4">
    <source>
        <dbReference type="Proteomes" id="UP000244073"/>
    </source>
</evidence>
<dbReference type="Proteomes" id="UP000244073">
    <property type="component" value="Unassembled WGS sequence"/>
</dbReference>
<reference evidence="3 4" key="1">
    <citation type="journal article" date="2018" name="Proc. Natl. Acad. Sci. U.S.A.">
        <title>Linking secondary metabolites to gene clusters through genome sequencing of six diverse Aspergillus species.</title>
        <authorList>
            <person name="Kaerboelling I."/>
            <person name="Vesth T.C."/>
            <person name="Frisvad J.C."/>
            <person name="Nybo J.L."/>
            <person name="Theobald S."/>
            <person name="Kuo A."/>
            <person name="Bowyer P."/>
            <person name="Matsuda Y."/>
            <person name="Mondo S."/>
            <person name="Lyhne E.K."/>
            <person name="Kogle M.E."/>
            <person name="Clum A."/>
            <person name="Lipzen A."/>
            <person name="Salamov A."/>
            <person name="Ngan C.Y."/>
            <person name="Daum C."/>
            <person name="Chiniquy J."/>
            <person name="Barry K."/>
            <person name="LaButti K."/>
            <person name="Haridas S."/>
            <person name="Simmons B.A."/>
            <person name="Magnuson J.K."/>
            <person name="Mortensen U.H."/>
            <person name="Larsen T.O."/>
            <person name="Grigoriev I.V."/>
            <person name="Baker S.E."/>
            <person name="Andersen M.R."/>
        </authorList>
    </citation>
    <scope>NUCLEOTIDE SEQUENCE [LARGE SCALE GENOMIC DNA]</scope>
    <source>
        <strain evidence="3 4">IBT 24754</strain>
    </source>
</reference>
<keyword evidence="2" id="KW-0472">Membrane</keyword>
<sequence>MWKHRPPSRSDSKSGNIDSSEHGFFGRVKKKSPLRKYSVYLSLTQTSVFTTFFTTSLVLLL</sequence>
<accession>A0A2T5LX60</accession>
<dbReference type="VEuPathDB" id="FungiDB:P175DRAFT_0501494"/>
<evidence type="ECO:0000313" key="3">
    <source>
        <dbReference type="EMBL" id="PTU20857.1"/>
    </source>
</evidence>
<name>A0A2T5LX60_9EURO</name>